<sequence length="125" mass="14340">MAVRICDMQRIMPALTEPFVLMRTITTTNTPVFGFAPTTRFKRTNKLLDQPYTNMEGTRNGNLYTSNCTTILGTSGESSQLSHEIEPPTTKDIQKDVGDFNDEQVRVLHLNEKRYYKVVVWRDPP</sequence>
<evidence type="ECO:0000313" key="3">
    <source>
        <dbReference type="Proteomes" id="UP000050794"/>
    </source>
</evidence>
<evidence type="ECO:0000313" key="4">
    <source>
        <dbReference type="WBParaSite" id="TCNE_0001139701-mRNA-1"/>
    </source>
</evidence>
<accession>A0A183USC7</accession>
<dbReference type="EMBL" id="UYWY01020845">
    <property type="protein sequence ID" value="VDM42718.1"/>
    <property type="molecule type" value="Genomic_DNA"/>
</dbReference>
<evidence type="ECO:0000256" key="1">
    <source>
        <dbReference type="SAM" id="MobiDB-lite"/>
    </source>
</evidence>
<reference evidence="2 3" key="2">
    <citation type="submission" date="2018-11" db="EMBL/GenBank/DDBJ databases">
        <authorList>
            <consortium name="Pathogen Informatics"/>
        </authorList>
    </citation>
    <scope>NUCLEOTIDE SEQUENCE [LARGE SCALE GENOMIC DNA]</scope>
</reference>
<name>A0A183USC7_TOXCA</name>
<organism evidence="3 4">
    <name type="scientific">Toxocara canis</name>
    <name type="common">Canine roundworm</name>
    <dbReference type="NCBI Taxonomy" id="6265"/>
    <lineage>
        <taxon>Eukaryota</taxon>
        <taxon>Metazoa</taxon>
        <taxon>Ecdysozoa</taxon>
        <taxon>Nematoda</taxon>
        <taxon>Chromadorea</taxon>
        <taxon>Rhabditida</taxon>
        <taxon>Spirurina</taxon>
        <taxon>Ascaridomorpha</taxon>
        <taxon>Ascaridoidea</taxon>
        <taxon>Toxocaridae</taxon>
        <taxon>Toxocara</taxon>
    </lineage>
</organism>
<gene>
    <name evidence="2" type="ORF">TCNE_LOCUS11397</name>
</gene>
<reference evidence="4" key="1">
    <citation type="submission" date="2016-06" db="UniProtKB">
        <authorList>
            <consortium name="WormBaseParasite"/>
        </authorList>
    </citation>
    <scope>IDENTIFICATION</scope>
</reference>
<feature type="region of interest" description="Disordered" evidence="1">
    <location>
        <begin position="75"/>
        <end position="96"/>
    </location>
</feature>
<protein>
    <submittedName>
        <fullName evidence="2 4">Uncharacterized protein</fullName>
    </submittedName>
</protein>
<evidence type="ECO:0000313" key="2">
    <source>
        <dbReference type="EMBL" id="VDM42718.1"/>
    </source>
</evidence>
<keyword evidence="3" id="KW-1185">Reference proteome</keyword>
<dbReference type="AlphaFoldDB" id="A0A183USC7"/>
<dbReference type="WBParaSite" id="TCNE_0001139701-mRNA-1">
    <property type="protein sequence ID" value="TCNE_0001139701-mRNA-1"/>
    <property type="gene ID" value="TCNE_0001139701"/>
</dbReference>
<proteinExistence type="predicted"/>
<dbReference type="Proteomes" id="UP000050794">
    <property type="component" value="Unassembled WGS sequence"/>
</dbReference>